<proteinExistence type="inferred from homology"/>
<dbReference type="Pfam" id="PF12729">
    <property type="entry name" value="4HB_MCP_1"/>
    <property type="match status" value="1"/>
</dbReference>
<dbReference type="Pfam" id="PF00672">
    <property type="entry name" value="HAMP"/>
    <property type="match status" value="1"/>
</dbReference>
<comment type="caution">
    <text evidence="11">The sequence shown here is derived from an EMBL/GenBank/DDBJ whole genome shotgun (WGS) entry which is preliminary data.</text>
</comment>
<feature type="transmembrane region" description="Helical" evidence="8">
    <location>
        <begin position="186"/>
        <end position="205"/>
    </location>
</feature>
<dbReference type="PROSITE" id="PS50111">
    <property type="entry name" value="CHEMOTAXIS_TRANSDUC_2"/>
    <property type="match status" value="1"/>
</dbReference>
<comment type="similarity">
    <text evidence="5">Belongs to the methyl-accepting chemotaxis (MCP) protein family.</text>
</comment>
<dbReference type="SUPFAM" id="SSF58104">
    <property type="entry name" value="Methyl-accepting chemotaxis protein (MCP) signaling domain"/>
    <property type="match status" value="1"/>
</dbReference>
<dbReference type="PANTHER" id="PTHR32089:SF112">
    <property type="entry name" value="LYSOZYME-LIKE PROTEIN-RELATED"/>
    <property type="match status" value="1"/>
</dbReference>
<dbReference type="PROSITE" id="PS50885">
    <property type="entry name" value="HAMP"/>
    <property type="match status" value="1"/>
</dbReference>
<dbReference type="RefSeq" id="WP_185120502.1">
    <property type="nucleotide sequence ID" value="NZ_JACJVQ010000013.1"/>
</dbReference>
<gene>
    <name evidence="11" type="ORF">H7B67_14140</name>
</gene>
<reference evidence="11 12" key="1">
    <citation type="submission" date="2020-08" db="EMBL/GenBank/DDBJ databases">
        <title>Cohnella phylogeny.</title>
        <authorList>
            <person name="Dunlap C."/>
        </authorList>
    </citation>
    <scope>NUCLEOTIDE SEQUENCE [LARGE SCALE GENOMIC DNA]</scope>
    <source>
        <strain evidence="11 12">DSM 25241</strain>
    </source>
</reference>
<evidence type="ECO:0000259" key="9">
    <source>
        <dbReference type="PROSITE" id="PS50111"/>
    </source>
</evidence>
<keyword evidence="7" id="KW-0175">Coiled coil</keyword>
<evidence type="ECO:0000256" key="7">
    <source>
        <dbReference type="SAM" id="Coils"/>
    </source>
</evidence>
<evidence type="ECO:0000259" key="10">
    <source>
        <dbReference type="PROSITE" id="PS50885"/>
    </source>
</evidence>
<evidence type="ECO:0000313" key="12">
    <source>
        <dbReference type="Proteomes" id="UP000535838"/>
    </source>
</evidence>
<keyword evidence="2" id="KW-1003">Cell membrane</keyword>
<dbReference type="GO" id="GO:0007165">
    <property type="term" value="P:signal transduction"/>
    <property type="evidence" value="ECO:0007669"/>
    <property type="project" value="UniProtKB-KW"/>
</dbReference>
<dbReference type="InterPro" id="IPR024478">
    <property type="entry name" value="HlyB_4HB_MCP"/>
</dbReference>
<dbReference type="EMBL" id="JACJVQ010000013">
    <property type="protein sequence ID" value="MBB6635257.1"/>
    <property type="molecule type" value="Genomic_DNA"/>
</dbReference>
<evidence type="ECO:0000256" key="2">
    <source>
        <dbReference type="ARBA" id="ARBA00022475"/>
    </source>
</evidence>
<keyword evidence="12" id="KW-1185">Reference proteome</keyword>
<dbReference type="Gene3D" id="1.10.287.950">
    <property type="entry name" value="Methyl-accepting chemotaxis protein"/>
    <property type="match status" value="1"/>
</dbReference>
<name>A0A841T053_9BACL</name>
<dbReference type="SMART" id="SM00283">
    <property type="entry name" value="MA"/>
    <property type="match status" value="1"/>
</dbReference>
<keyword evidence="8" id="KW-0812">Transmembrane</keyword>
<dbReference type="Gene3D" id="6.10.340.10">
    <property type="match status" value="1"/>
</dbReference>
<dbReference type="AlphaFoldDB" id="A0A841T053"/>
<comment type="subcellular location">
    <subcellularLocation>
        <location evidence="1">Cell membrane</location>
    </subcellularLocation>
</comment>
<protein>
    <submittedName>
        <fullName evidence="11">MCP four helix bundle domain-containing protein</fullName>
    </submittedName>
</protein>
<dbReference type="GO" id="GO:0006935">
    <property type="term" value="P:chemotaxis"/>
    <property type="evidence" value="ECO:0007669"/>
    <property type="project" value="InterPro"/>
</dbReference>
<evidence type="ECO:0000256" key="3">
    <source>
        <dbReference type="ARBA" id="ARBA00023136"/>
    </source>
</evidence>
<keyword evidence="3 8" id="KW-0472">Membrane</keyword>
<dbReference type="GO" id="GO:0004888">
    <property type="term" value="F:transmembrane signaling receptor activity"/>
    <property type="evidence" value="ECO:0007669"/>
    <property type="project" value="InterPro"/>
</dbReference>
<feature type="domain" description="Methyl-accepting transducer" evidence="9">
    <location>
        <begin position="278"/>
        <end position="514"/>
    </location>
</feature>
<dbReference type="CDD" id="cd11386">
    <property type="entry name" value="MCP_signal"/>
    <property type="match status" value="1"/>
</dbReference>
<dbReference type="Proteomes" id="UP000535838">
    <property type="component" value="Unassembled WGS sequence"/>
</dbReference>
<dbReference type="SMART" id="SM00304">
    <property type="entry name" value="HAMP"/>
    <property type="match status" value="1"/>
</dbReference>
<dbReference type="InterPro" id="IPR003660">
    <property type="entry name" value="HAMP_dom"/>
</dbReference>
<dbReference type="InterPro" id="IPR004089">
    <property type="entry name" value="MCPsignal_dom"/>
</dbReference>
<feature type="domain" description="HAMP" evidence="10">
    <location>
        <begin position="206"/>
        <end position="259"/>
    </location>
</feature>
<evidence type="ECO:0000256" key="1">
    <source>
        <dbReference type="ARBA" id="ARBA00004236"/>
    </source>
</evidence>
<dbReference type="CDD" id="cd06225">
    <property type="entry name" value="HAMP"/>
    <property type="match status" value="1"/>
</dbReference>
<accession>A0A841T053</accession>
<dbReference type="GO" id="GO:0005886">
    <property type="term" value="C:plasma membrane"/>
    <property type="evidence" value="ECO:0007669"/>
    <property type="project" value="UniProtKB-SubCell"/>
</dbReference>
<organism evidence="11 12">
    <name type="scientific">Cohnella thailandensis</name>
    <dbReference type="NCBI Taxonomy" id="557557"/>
    <lineage>
        <taxon>Bacteria</taxon>
        <taxon>Bacillati</taxon>
        <taxon>Bacillota</taxon>
        <taxon>Bacilli</taxon>
        <taxon>Bacillales</taxon>
        <taxon>Paenibacillaceae</taxon>
        <taxon>Cohnella</taxon>
    </lineage>
</organism>
<evidence type="ECO:0000256" key="8">
    <source>
        <dbReference type="SAM" id="Phobius"/>
    </source>
</evidence>
<dbReference type="Pfam" id="PF00015">
    <property type="entry name" value="MCPsignal"/>
    <property type="match status" value="1"/>
</dbReference>
<evidence type="ECO:0000313" key="11">
    <source>
        <dbReference type="EMBL" id="MBB6635257.1"/>
    </source>
</evidence>
<dbReference type="PRINTS" id="PR00260">
    <property type="entry name" value="CHEMTRNSDUCR"/>
</dbReference>
<evidence type="ECO:0000256" key="5">
    <source>
        <dbReference type="ARBA" id="ARBA00029447"/>
    </source>
</evidence>
<keyword evidence="4 6" id="KW-0807">Transducer</keyword>
<keyword evidence="8" id="KW-1133">Transmembrane helix</keyword>
<sequence length="564" mass="61488">MWSVRNKLLGAFAVILLFTGVIGWNGISNIRQIQSYSSEVTNKWMVGIESINTIVQFVEQYMANNYQLQLTDKADEKKQLVASRDTLIMNIEQSMNTYAATLTDEEDRRSNYDSLANNWSMFKKAYEKIAATAPGSPEEEQATQGAVQFFNNMRSMLKLMVMYDHNGAVQSTKDAESLYRSSLRTFSIIGGLALLVNALFAYLLIRNITKPLKASTQALHRIANGELTQQPIKTKRKDEFGKMIQAVNSTLEQLQASVKKMQVSSLSVAHSSKQLNERAESNASSARSVTEAIEQVASGSEHQVQFASECNTVIEEMASGVQRIAENTAEVADLSKESAGSAKDGSEKIQRVSRKMDELCKSLEQTEETIRKLEAHTVKIGSISTLIGDIATRTNLLSLNAAIEAAHAGQHGKGFAVVAEEVRKLAAQTDESSKDIIELIEAIQADTDTAVRTMSESLAEIRDSSESVKVAERSFEAIVGSTELVTMRIQETAAAAQQLSASSEEVAASIDSMSHLAVQTASMAQQVGAATEEQLAASEDLRVSSGELSAVAGDLEELVTRFKL</sequence>
<feature type="coiled-coil region" evidence="7">
    <location>
        <begin position="349"/>
        <end position="376"/>
    </location>
</feature>
<dbReference type="InterPro" id="IPR004090">
    <property type="entry name" value="Chemotax_Me-accpt_rcpt"/>
</dbReference>
<evidence type="ECO:0000256" key="6">
    <source>
        <dbReference type="PROSITE-ProRule" id="PRU00284"/>
    </source>
</evidence>
<evidence type="ECO:0000256" key="4">
    <source>
        <dbReference type="ARBA" id="ARBA00023224"/>
    </source>
</evidence>
<dbReference type="PANTHER" id="PTHR32089">
    <property type="entry name" value="METHYL-ACCEPTING CHEMOTAXIS PROTEIN MCPB"/>
    <property type="match status" value="1"/>
</dbReference>